<feature type="domain" description="Aminotransferase-like plant mobile" evidence="1">
    <location>
        <begin position="6"/>
        <end position="68"/>
    </location>
</feature>
<gene>
    <name evidence="2" type="ORF">Ahy_A04g018944</name>
</gene>
<accession>A0A445DEY5</accession>
<evidence type="ECO:0000313" key="3">
    <source>
        <dbReference type="Proteomes" id="UP000289738"/>
    </source>
</evidence>
<reference evidence="2 3" key="1">
    <citation type="submission" date="2019-01" db="EMBL/GenBank/DDBJ databases">
        <title>Sequencing of cultivated peanut Arachis hypogaea provides insights into genome evolution and oil improvement.</title>
        <authorList>
            <person name="Chen X."/>
        </authorList>
    </citation>
    <scope>NUCLEOTIDE SEQUENCE [LARGE SCALE GENOMIC DNA]</scope>
    <source>
        <strain evidence="3">cv. Fuhuasheng</strain>
        <tissue evidence="2">Leaves</tissue>
    </source>
</reference>
<evidence type="ECO:0000313" key="2">
    <source>
        <dbReference type="EMBL" id="RYR61737.1"/>
    </source>
</evidence>
<dbReference type="EMBL" id="SDMP01000004">
    <property type="protein sequence ID" value="RYR61737.1"/>
    <property type="molecule type" value="Genomic_DNA"/>
</dbReference>
<dbReference type="Proteomes" id="UP000289738">
    <property type="component" value="Chromosome A04"/>
</dbReference>
<comment type="caution">
    <text evidence="2">The sequence shown here is derived from an EMBL/GenBank/DDBJ whole genome shotgun (WGS) entry which is preliminary data.</text>
</comment>
<protein>
    <recommendedName>
        <fullName evidence="1">Aminotransferase-like plant mobile domain-containing protein</fullName>
    </recommendedName>
</protein>
<sequence>MSRSAASIRHDINYIEEFVWQPYLDIIISAKLHHYLDVCGTIGPLLSFECVEWHLVDRVVRQYGYAQSPLCWHMPSLLTSIVTLFREYSAMIGAPYSTNGFNNGRTATIVGCKIGICNLSLTLACLSSTVVGTLDYSGCRLNVPIEAPSSLDLNAPTKQEVVDEYISSPFAPAEAGGSETVQEQTVGHQYNLQTDACSPNRFTLSSVNKIANKLMRFFKKKP</sequence>
<dbReference type="AlphaFoldDB" id="A0A445DEY5"/>
<keyword evidence="3" id="KW-1185">Reference proteome</keyword>
<proteinExistence type="predicted"/>
<organism evidence="2 3">
    <name type="scientific">Arachis hypogaea</name>
    <name type="common">Peanut</name>
    <dbReference type="NCBI Taxonomy" id="3818"/>
    <lineage>
        <taxon>Eukaryota</taxon>
        <taxon>Viridiplantae</taxon>
        <taxon>Streptophyta</taxon>
        <taxon>Embryophyta</taxon>
        <taxon>Tracheophyta</taxon>
        <taxon>Spermatophyta</taxon>
        <taxon>Magnoliopsida</taxon>
        <taxon>eudicotyledons</taxon>
        <taxon>Gunneridae</taxon>
        <taxon>Pentapetalae</taxon>
        <taxon>rosids</taxon>
        <taxon>fabids</taxon>
        <taxon>Fabales</taxon>
        <taxon>Fabaceae</taxon>
        <taxon>Papilionoideae</taxon>
        <taxon>50 kb inversion clade</taxon>
        <taxon>dalbergioids sensu lato</taxon>
        <taxon>Dalbergieae</taxon>
        <taxon>Pterocarpus clade</taxon>
        <taxon>Arachis</taxon>
    </lineage>
</organism>
<name>A0A445DEY5_ARAHY</name>
<dbReference type="Pfam" id="PF10536">
    <property type="entry name" value="PMD"/>
    <property type="match status" value="1"/>
</dbReference>
<evidence type="ECO:0000259" key="1">
    <source>
        <dbReference type="Pfam" id="PF10536"/>
    </source>
</evidence>
<dbReference type="InterPro" id="IPR019557">
    <property type="entry name" value="AminoTfrase-like_pln_mobile"/>
</dbReference>